<accession>A0ABM9ZSJ5</accession>
<comment type="caution">
    <text evidence="2">The sequence shown here is derived from an EMBL/GenBank/DDBJ whole genome shotgun (WGS) entry which is preliminary data.</text>
</comment>
<feature type="compositionally biased region" description="Basic residues" evidence="1">
    <location>
        <begin position="18"/>
        <end position="27"/>
    </location>
</feature>
<reference evidence="2 3" key="1">
    <citation type="submission" date="2009-12" db="EMBL/GenBank/DDBJ databases">
        <authorList>
            <person name="Shrivastava S."/>
            <person name="Madupu R."/>
            <person name="Durkin A.S."/>
            <person name="Torralba M."/>
            <person name="Methe B."/>
            <person name="Sutton G.G."/>
            <person name="Strausberg R.L."/>
            <person name="Nelson K.E."/>
        </authorList>
    </citation>
    <scope>NUCLEOTIDE SEQUENCE [LARGE SCALE GENOMIC DNA]</scope>
    <source>
        <strain evidence="2 3">W5455</strain>
    </source>
</reference>
<sequence length="43" mass="5283">MNGKNDARHETVKTVTLRQRRRRRRRDRNVPRGTFRGSAYRQE</sequence>
<dbReference type="EMBL" id="ADFP01000120">
    <property type="protein sequence ID" value="EFB89839.1"/>
    <property type="molecule type" value="Genomic_DNA"/>
</dbReference>
<evidence type="ECO:0000256" key="1">
    <source>
        <dbReference type="SAM" id="MobiDB-lite"/>
    </source>
</evidence>
<protein>
    <submittedName>
        <fullName evidence="2">Uncharacterized protein</fullName>
    </submittedName>
</protein>
<name>A0ABM9ZSJ5_9BACT</name>
<proteinExistence type="predicted"/>
<organism evidence="2 3">
    <name type="scientific">Pyramidobacter piscolens W5455</name>
    <dbReference type="NCBI Taxonomy" id="352165"/>
    <lineage>
        <taxon>Bacteria</taxon>
        <taxon>Thermotogati</taxon>
        <taxon>Synergistota</taxon>
        <taxon>Synergistia</taxon>
        <taxon>Synergistales</taxon>
        <taxon>Dethiosulfovibrionaceae</taxon>
        <taxon>Pyramidobacter</taxon>
    </lineage>
</organism>
<evidence type="ECO:0000313" key="2">
    <source>
        <dbReference type="EMBL" id="EFB89839.1"/>
    </source>
</evidence>
<keyword evidence="3" id="KW-1185">Reference proteome</keyword>
<dbReference type="Proteomes" id="UP000006462">
    <property type="component" value="Unassembled WGS sequence"/>
</dbReference>
<gene>
    <name evidence="2" type="ORF">HMPREF7215_1465</name>
</gene>
<feature type="region of interest" description="Disordered" evidence="1">
    <location>
        <begin position="1"/>
        <end position="43"/>
    </location>
</feature>
<feature type="compositionally biased region" description="Basic and acidic residues" evidence="1">
    <location>
        <begin position="1"/>
        <end position="12"/>
    </location>
</feature>
<evidence type="ECO:0000313" key="3">
    <source>
        <dbReference type="Proteomes" id="UP000006462"/>
    </source>
</evidence>